<evidence type="ECO:0000313" key="2">
    <source>
        <dbReference type="EMBL" id="QEO16573.1"/>
    </source>
</evidence>
<dbReference type="GO" id="GO:0004540">
    <property type="term" value="F:RNA nuclease activity"/>
    <property type="evidence" value="ECO:0007669"/>
    <property type="project" value="InterPro"/>
</dbReference>
<dbReference type="RefSeq" id="WP_149278014.1">
    <property type="nucleotide sequence ID" value="NZ_CP043506.1"/>
</dbReference>
<dbReference type="GO" id="GO:0005829">
    <property type="term" value="C:cytosol"/>
    <property type="evidence" value="ECO:0007669"/>
    <property type="project" value="TreeGrafter"/>
</dbReference>
<dbReference type="SUPFAM" id="SSF50249">
    <property type="entry name" value="Nucleic acid-binding proteins"/>
    <property type="match status" value="1"/>
</dbReference>
<proteinExistence type="predicted"/>
<keyword evidence="3" id="KW-1185">Reference proteome</keyword>
<dbReference type="GO" id="GO:0006402">
    <property type="term" value="P:mRNA catabolic process"/>
    <property type="evidence" value="ECO:0007669"/>
    <property type="project" value="TreeGrafter"/>
</dbReference>
<dbReference type="AlphaFoldDB" id="A0A5C1YKJ1"/>
<dbReference type="GO" id="GO:0003723">
    <property type="term" value="F:RNA binding"/>
    <property type="evidence" value="ECO:0007669"/>
    <property type="project" value="InterPro"/>
</dbReference>
<evidence type="ECO:0000313" key="3">
    <source>
        <dbReference type="Proteomes" id="UP000324536"/>
    </source>
</evidence>
<reference evidence="2 3" key="1">
    <citation type="submission" date="2019-09" db="EMBL/GenBank/DDBJ databases">
        <title>Genome sequencing of strain KACC 21233.</title>
        <authorList>
            <person name="Heo J."/>
            <person name="Kim S.-J."/>
            <person name="Kim J.-S."/>
            <person name="Hong S.-B."/>
            <person name="Kwon S.-W."/>
        </authorList>
    </citation>
    <scope>NUCLEOTIDE SEQUENCE [LARGE SCALE GENOMIC DNA]</scope>
    <source>
        <strain evidence="2 3">KACC 21233</strain>
    </source>
</reference>
<dbReference type="PANTHER" id="PTHR23355">
    <property type="entry name" value="RIBONUCLEASE"/>
    <property type="match status" value="1"/>
</dbReference>
<gene>
    <name evidence="2" type="ORF">FLP30_01365</name>
</gene>
<feature type="domain" description="RNB" evidence="1">
    <location>
        <begin position="263"/>
        <end position="544"/>
    </location>
</feature>
<evidence type="ECO:0000259" key="1">
    <source>
        <dbReference type="SMART" id="SM00955"/>
    </source>
</evidence>
<dbReference type="Pfam" id="PF00773">
    <property type="entry name" value="RNB"/>
    <property type="match status" value="2"/>
</dbReference>
<dbReference type="OrthoDB" id="9764149at2"/>
<sequence>MPGGAAPTAPPLAAAVHALLSIGQTPLGLADILRALNLPTSRKAELRTLLHGMALSGALLDLPAQRLKTSLGLPDIRRVRVTTVYADGTARGVLADMDALPPVALASPPADTPILLPDDLLLARLRPSGSGHRREAKPLRLLARASSPIAVTGAESAQEQTTALVVCHPRMQATLPVYPDQAPGTLPNPGTIALAALHQTGSNSACAAIDSTLGRADAPGMSAQLSLLTHHAPVDFPADAMAQSLDGQRMAQAMQDQPPDSGRDDLRALPFITIDEADAHDFDDALWAEQDEQGLRLIVAIADVSHFVPAGSALDMQAHLRGTSLYLPGQVVPMLPPALSDDACSLRPGLDRACLYMDMRFTPQGTLASGRIGRGLIRSAARLTYEDTQAALEGQPLPACHPIHALPPALLPTLHHISTLLDKAAHARGACTRDEEAWRIGLDATGQPVSFTPRVRLPAHTLVAACMIAANTLAATMLARLGAGGLYRIHPVPTPALPRPMARYSATPAFHDGLKLPLYTHFTSPIRRYADLVNHRVLATCCESGGMACGPDTLPPISTVSQPPHSMATLVPHLTFTERRATEIAQDCHNRMAAVFLASQVGQRVSIHVMTTSRHGFWVRLTKTGTPSFLPWTSFANSTDAYDDSLHDGVAPRHSTRTQSGTVLSAILIATCPARGTVVLASPVHAC</sequence>
<dbReference type="InterPro" id="IPR050180">
    <property type="entry name" value="RNR_Ribonuclease"/>
</dbReference>
<accession>A0A5C1YKJ1</accession>
<dbReference type="EMBL" id="CP043506">
    <property type="protein sequence ID" value="QEO16573.1"/>
    <property type="molecule type" value="Genomic_DNA"/>
</dbReference>
<name>A0A5C1YKJ1_9PROT</name>
<protein>
    <submittedName>
        <fullName evidence="2">VacB/RNase II family 3'-5' exoribonuclease</fullName>
    </submittedName>
</protein>
<organism evidence="2 3">
    <name type="scientific">Acetobacter vaccinii</name>
    <dbReference type="NCBI Taxonomy" id="2592655"/>
    <lineage>
        <taxon>Bacteria</taxon>
        <taxon>Pseudomonadati</taxon>
        <taxon>Pseudomonadota</taxon>
        <taxon>Alphaproteobacteria</taxon>
        <taxon>Acetobacterales</taxon>
        <taxon>Acetobacteraceae</taxon>
        <taxon>Acetobacter</taxon>
    </lineage>
</organism>
<dbReference type="Proteomes" id="UP000324536">
    <property type="component" value="Chromosome"/>
</dbReference>
<dbReference type="SMART" id="SM00955">
    <property type="entry name" value="RNB"/>
    <property type="match status" value="1"/>
</dbReference>
<dbReference type="KEGG" id="acek:FLP30_01365"/>
<dbReference type="PANTHER" id="PTHR23355:SF9">
    <property type="entry name" value="DIS3-LIKE EXONUCLEASE 2"/>
    <property type="match status" value="1"/>
</dbReference>
<dbReference type="InterPro" id="IPR012340">
    <property type="entry name" value="NA-bd_OB-fold"/>
</dbReference>
<dbReference type="InterPro" id="IPR001900">
    <property type="entry name" value="RNase_II/R"/>
</dbReference>